<feature type="domain" description="CBS" evidence="10">
    <location>
        <begin position="274"/>
        <end position="332"/>
    </location>
</feature>
<dbReference type="PROSITE" id="PS51371">
    <property type="entry name" value="CBS"/>
    <property type="match status" value="2"/>
</dbReference>
<dbReference type="Pfam" id="PF00571">
    <property type="entry name" value="CBS"/>
    <property type="match status" value="2"/>
</dbReference>
<evidence type="ECO:0000256" key="2">
    <source>
        <dbReference type="ARBA" id="ARBA00006337"/>
    </source>
</evidence>
<dbReference type="InterPro" id="IPR016169">
    <property type="entry name" value="FAD-bd_PCMH_sub2"/>
</dbReference>
<evidence type="ECO:0000256" key="9">
    <source>
        <dbReference type="SAM" id="Phobius"/>
    </source>
</evidence>
<keyword evidence="5" id="KW-0677">Repeat</keyword>
<evidence type="ECO:0000256" key="7">
    <source>
        <dbReference type="ARBA" id="ARBA00023122"/>
    </source>
</evidence>
<gene>
    <name evidence="12" type="ORF">MNBD_GAMMA17-1143</name>
</gene>
<feature type="transmembrane region" description="Helical" evidence="9">
    <location>
        <begin position="62"/>
        <end position="86"/>
    </location>
</feature>
<keyword evidence="4 9" id="KW-0812">Transmembrane</keyword>
<dbReference type="Gene3D" id="3.30.465.10">
    <property type="match status" value="1"/>
</dbReference>
<reference evidence="12" key="1">
    <citation type="submission" date="2018-06" db="EMBL/GenBank/DDBJ databases">
        <authorList>
            <person name="Zhirakovskaya E."/>
        </authorList>
    </citation>
    <scope>NUCLEOTIDE SEQUENCE</scope>
</reference>
<feature type="domain" description="CBS" evidence="10">
    <location>
        <begin position="208"/>
        <end position="269"/>
    </location>
</feature>
<evidence type="ECO:0000256" key="4">
    <source>
        <dbReference type="ARBA" id="ARBA00022692"/>
    </source>
</evidence>
<evidence type="ECO:0000256" key="6">
    <source>
        <dbReference type="ARBA" id="ARBA00022989"/>
    </source>
</evidence>
<dbReference type="GO" id="GO:0005886">
    <property type="term" value="C:plasma membrane"/>
    <property type="evidence" value="ECO:0007669"/>
    <property type="project" value="UniProtKB-SubCell"/>
</dbReference>
<comment type="subcellular location">
    <subcellularLocation>
        <location evidence="1">Cell membrane</location>
        <topology evidence="1">Multi-pass membrane protein</topology>
    </subcellularLocation>
</comment>
<dbReference type="InterPro" id="IPR046342">
    <property type="entry name" value="CBS_dom_sf"/>
</dbReference>
<dbReference type="SMART" id="SM01091">
    <property type="entry name" value="CorC_HlyC"/>
    <property type="match status" value="1"/>
</dbReference>
<dbReference type="InterPro" id="IPR005170">
    <property type="entry name" value="Transptr-assoc_dom"/>
</dbReference>
<keyword evidence="6 9" id="KW-1133">Transmembrane helix</keyword>
<dbReference type="InterPro" id="IPR036318">
    <property type="entry name" value="FAD-bd_PCMH-like_sf"/>
</dbReference>
<dbReference type="FunFam" id="3.30.465.10:FF:000010">
    <property type="entry name" value="DUF21 domain-containing protein"/>
    <property type="match status" value="1"/>
</dbReference>
<keyword evidence="3" id="KW-1003">Cell membrane</keyword>
<evidence type="ECO:0000256" key="1">
    <source>
        <dbReference type="ARBA" id="ARBA00004651"/>
    </source>
</evidence>
<dbReference type="InterPro" id="IPR044751">
    <property type="entry name" value="Ion_transp-like_CBS"/>
</dbReference>
<evidence type="ECO:0000259" key="11">
    <source>
        <dbReference type="PROSITE" id="PS51846"/>
    </source>
</evidence>
<dbReference type="PANTHER" id="PTHR22777:SF32">
    <property type="entry name" value="UPF0053 INNER MEMBRANE PROTEIN YFJD"/>
    <property type="match status" value="1"/>
</dbReference>
<evidence type="ECO:0000259" key="10">
    <source>
        <dbReference type="PROSITE" id="PS51371"/>
    </source>
</evidence>
<proteinExistence type="inferred from homology"/>
<dbReference type="Gene3D" id="3.10.580.10">
    <property type="entry name" value="CBS-domain"/>
    <property type="match status" value="1"/>
</dbReference>
<dbReference type="NCBIfam" id="NF008604">
    <property type="entry name" value="PRK11573.1"/>
    <property type="match status" value="1"/>
</dbReference>
<evidence type="ECO:0000313" key="12">
    <source>
        <dbReference type="EMBL" id="VAW89347.1"/>
    </source>
</evidence>
<feature type="transmembrane region" description="Helical" evidence="9">
    <location>
        <begin position="92"/>
        <end position="112"/>
    </location>
</feature>
<dbReference type="FunFam" id="3.10.580.10:FF:000002">
    <property type="entry name" value="Magnesium/cobalt efflux protein CorC"/>
    <property type="match status" value="1"/>
</dbReference>
<feature type="transmembrane region" description="Helical" evidence="9">
    <location>
        <begin position="124"/>
        <end position="144"/>
    </location>
</feature>
<dbReference type="InterPro" id="IPR002550">
    <property type="entry name" value="CNNM"/>
</dbReference>
<evidence type="ECO:0000256" key="5">
    <source>
        <dbReference type="ARBA" id="ARBA00022737"/>
    </source>
</evidence>
<dbReference type="SUPFAM" id="SSF54631">
    <property type="entry name" value="CBS-domain pair"/>
    <property type="match status" value="1"/>
</dbReference>
<dbReference type="EMBL" id="UOFQ01000130">
    <property type="protein sequence ID" value="VAW89347.1"/>
    <property type="molecule type" value="Genomic_DNA"/>
</dbReference>
<dbReference type="PANTHER" id="PTHR22777">
    <property type="entry name" value="HEMOLYSIN-RELATED"/>
    <property type="match status" value="1"/>
</dbReference>
<dbReference type="Pfam" id="PF03471">
    <property type="entry name" value="CorC_HlyC"/>
    <property type="match status" value="1"/>
</dbReference>
<comment type="similarity">
    <text evidence="2">Belongs to the UPF0053 family.</text>
</comment>
<dbReference type="PROSITE" id="PS51846">
    <property type="entry name" value="CNNM"/>
    <property type="match status" value="1"/>
</dbReference>
<dbReference type="Pfam" id="PF01595">
    <property type="entry name" value="CNNM"/>
    <property type="match status" value="1"/>
</dbReference>
<evidence type="ECO:0000256" key="8">
    <source>
        <dbReference type="ARBA" id="ARBA00023136"/>
    </source>
</evidence>
<keyword evidence="8 9" id="KW-0472">Membrane</keyword>
<feature type="transmembrane region" description="Helical" evidence="9">
    <location>
        <begin position="6"/>
        <end position="25"/>
    </location>
</feature>
<accession>A0A3B0ZPR4</accession>
<dbReference type="CDD" id="cd04590">
    <property type="entry name" value="CBS_pair_CorC_HlyC_assoc"/>
    <property type="match status" value="1"/>
</dbReference>
<dbReference type="GO" id="GO:0050660">
    <property type="term" value="F:flavin adenine dinucleotide binding"/>
    <property type="evidence" value="ECO:0007669"/>
    <property type="project" value="InterPro"/>
</dbReference>
<organism evidence="12">
    <name type="scientific">hydrothermal vent metagenome</name>
    <dbReference type="NCBI Taxonomy" id="652676"/>
    <lineage>
        <taxon>unclassified sequences</taxon>
        <taxon>metagenomes</taxon>
        <taxon>ecological metagenomes</taxon>
    </lineage>
</organism>
<feature type="domain" description="CNNM transmembrane" evidence="11">
    <location>
        <begin position="2"/>
        <end position="198"/>
    </location>
</feature>
<evidence type="ECO:0000256" key="3">
    <source>
        <dbReference type="ARBA" id="ARBA00022475"/>
    </source>
</evidence>
<name>A0A3B0ZPR4_9ZZZZ</name>
<protein>
    <submittedName>
        <fullName evidence="12">Membrane protein YfjD</fullName>
    </submittedName>
</protein>
<dbReference type="AlphaFoldDB" id="A0A3B0ZPR4"/>
<keyword evidence="7" id="KW-0129">CBS domain</keyword>
<sequence length="427" mass="47934">MNEISLTTLLVVLFLLLLISAFFSASETAMMSLNRYRLRHLAQTGHSGAKRAQKLLERPDRLIGLILLGNNFVNILASSITTIIALKYLGEAWIAAAAGVLTLVILIFAEVTPKTKAALNPEHIAFPATIILKPLLIICYPMVWTINIIANNLLKLLGVSPNSDALQQLTQEELRTVVNEAGAMIPQRHQKMLLNILDLEKVTIEDIMIPRNEIIGIDLDDELNEIIQLLTNCQHTRLPLYRENINNVLGIMHVRNVLPFIHKEDFNKETLLDIAKEPYFMPEGTPLNTQLLNFQRQKRRIGLVVDEYGDIEGLVTLEDILEEIVGEFTTDVATTIKDIHPQEDGSFLVDGSANLREINRTMHWSFPTDGPKTLNGLITDYLESIPVPGTSLRIAGYPIEIVQITDNTVKTARIYPELRVVNEKETD</sequence>
<dbReference type="SUPFAM" id="SSF56176">
    <property type="entry name" value="FAD-binding/transporter-associated domain-like"/>
    <property type="match status" value="1"/>
</dbReference>
<dbReference type="InterPro" id="IPR000644">
    <property type="entry name" value="CBS_dom"/>
</dbReference>